<dbReference type="InterPro" id="IPR007139">
    <property type="entry name" value="DUF349"/>
</dbReference>
<dbReference type="AlphaFoldDB" id="A0A6J6BMC4"/>
<dbReference type="Pfam" id="PF03993">
    <property type="entry name" value="DUF349"/>
    <property type="match status" value="3"/>
</dbReference>
<dbReference type="EMBL" id="CAEZST010000001">
    <property type="protein sequence ID" value="CAB4539583.1"/>
    <property type="molecule type" value="Genomic_DNA"/>
</dbReference>
<reference evidence="2" key="1">
    <citation type="submission" date="2020-05" db="EMBL/GenBank/DDBJ databases">
        <authorList>
            <person name="Chiriac C."/>
            <person name="Salcher M."/>
            <person name="Ghai R."/>
            <person name="Kavagutti S V."/>
        </authorList>
    </citation>
    <scope>NUCLEOTIDE SEQUENCE</scope>
</reference>
<evidence type="ECO:0000313" key="2">
    <source>
        <dbReference type="EMBL" id="CAB4539583.1"/>
    </source>
</evidence>
<dbReference type="EMBL" id="CAEZTO010000004">
    <property type="protein sequence ID" value="CAB4568289.1"/>
    <property type="molecule type" value="Genomic_DNA"/>
</dbReference>
<feature type="coiled-coil region" evidence="1">
    <location>
        <begin position="323"/>
        <end position="380"/>
    </location>
</feature>
<protein>
    <submittedName>
        <fullName evidence="2">Unannotated protein</fullName>
    </submittedName>
</protein>
<keyword evidence="1" id="KW-0175">Coiled coil</keyword>
<organism evidence="2">
    <name type="scientific">freshwater metagenome</name>
    <dbReference type="NCBI Taxonomy" id="449393"/>
    <lineage>
        <taxon>unclassified sequences</taxon>
        <taxon>metagenomes</taxon>
        <taxon>ecological metagenomes</taxon>
    </lineage>
</organism>
<gene>
    <name evidence="2" type="ORF">UFOPK1503_00149</name>
    <name evidence="3" type="ORF">UFOPK1693_00502</name>
</gene>
<evidence type="ECO:0000256" key="1">
    <source>
        <dbReference type="SAM" id="Coils"/>
    </source>
</evidence>
<evidence type="ECO:0000313" key="3">
    <source>
        <dbReference type="EMBL" id="CAB4568289.1"/>
    </source>
</evidence>
<accession>A0A6J6BMC4</accession>
<name>A0A6J6BMC4_9ZZZZ</name>
<proteinExistence type="predicted"/>
<sequence length="404" mass="45297">MSANEFGRVDEKNSVYLKDQGTERLVGQYPDVSADEAIAFFIRKFEDLEAQVRILEQRIANGITDAKSLKAAHSTLNKEVTEPKGVGNYENLRQRLSKLAPAIEDAAAKANEAREKAVAIALEEKEKIAKRAEELVSNLGSVNWKKSGEEMAELFAKWQQLQKDSPKIAKSITDPIWKRYSQARAQFESGKRKYFALQDAKFKEAKKLKADLTKKAEGLADKGAAAAAEYKKLQAEWKKAGKAGKIEEKLWETFRAAGDKIFEKKKELDEKLATSHAENLTAKQALLIEAEAIPLSDLKAARSKLAQIQNKWSKIGHVPKDQVKNIEGRLRQIESKISEAEREAWQRSDPAAKARSNAFVEQLEKAISKLEKELSSAPDNKKKEIQDQIESRRQLLVAAQNAVD</sequence>